<feature type="domain" description="Secretin/TonB short N-terminal" evidence="17">
    <location>
        <begin position="52"/>
        <end position="103"/>
    </location>
</feature>
<evidence type="ECO:0000256" key="16">
    <source>
        <dbReference type="SAM" id="SignalP"/>
    </source>
</evidence>
<evidence type="ECO:0000256" key="8">
    <source>
        <dbReference type="ARBA" id="ARBA00023004"/>
    </source>
</evidence>
<keyword evidence="4 14" id="KW-1134">Transmembrane beta strand</keyword>
<dbReference type="GO" id="GO:0015344">
    <property type="term" value="F:siderophore uptake transmembrane transporter activity"/>
    <property type="evidence" value="ECO:0007669"/>
    <property type="project" value="TreeGrafter"/>
</dbReference>
<dbReference type="GO" id="GO:0015891">
    <property type="term" value="P:siderophore transport"/>
    <property type="evidence" value="ECO:0007669"/>
    <property type="project" value="InterPro"/>
</dbReference>
<dbReference type="Gene3D" id="2.170.130.10">
    <property type="entry name" value="TonB-dependent receptor, plug domain"/>
    <property type="match status" value="1"/>
</dbReference>
<evidence type="ECO:0000256" key="10">
    <source>
        <dbReference type="ARBA" id="ARBA00023077"/>
    </source>
</evidence>
<protein>
    <submittedName>
        <fullName evidence="18">Outer membrane receptor for ferric coprogen and ferric-rhodotorulic acid</fullName>
    </submittedName>
</protein>
<dbReference type="Proteomes" id="UP000566995">
    <property type="component" value="Unassembled WGS sequence"/>
</dbReference>
<dbReference type="Gene3D" id="2.40.170.20">
    <property type="entry name" value="TonB-dependent receptor, beta-barrel domain"/>
    <property type="match status" value="1"/>
</dbReference>
<dbReference type="GO" id="GO:0009279">
    <property type="term" value="C:cell outer membrane"/>
    <property type="evidence" value="ECO:0007669"/>
    <property type="project" value="UniProtKB-SubCell"/>
</dbReference>
<evidence type="ECO:0000256" key="7">
    <source>
        <dbReference type="ARBA" id="ARBA00022729"/>
    </source>
</evidence>
<organism evidence="18 19">
    <name type="scientific">Pseudomonas nitroreducens</name>
    <dbReference type="NCBI Taxonomy" id="46680"/>
    <lineage>
        <taxon>Bacteria</taxon>
        <taxon>Pseudomonadati</taxon>
        <taxon>Pseudomonadota</taxon>
        <taxon>Gammaproteobacteria</taxon>
        <taxon>Pseudomonadales</taxon>
        <taxon>Pseudomonadaceae</taxon>
        <taxon>Pseudomonas</taxon>
    </lineage>
</organism>
<dbReference type="SMART" id="SM00965">
    <property type="entry name" value="STN"/>
    <property type="match status" value="1"/>
</dbReference>
<evidence type="ECO:0000313" key="18">
    <source>
        <dbReference type="EMBL" id="MBB4861861.1"/>
    </source>
</evidence>
<gene>
    <name evidence="18" type="ORF">HNP46_000698</name>
</gene>
<evidence type="ECO:0000256" key="14">
    <source>
        <dbReference type="PROSITE-ProRule" id="PRU01360"/>
    </source>
</evidence>
<dbReference type="InterPro" id="IPR012910">
    <property type="entry name" value="Plug_dom"/>
</dbReference>
<dbReference type="AlphaFoldDB" id="A0A7W7NYW2"/>
<feature type="chain" id="PRO_5031177460" evidence="16">
    <location>
        <begin position="25"/>
        <end position="800"/>
    </location>
</feature>
<dbReference type="InterPro" id="IPR011662">
    <property type="entry name" value="Secretin/TonB_short_N"/>
</dbReference>
<keyword evidence="7 16" id="KW-0732">Signal</keyword>
<keyword evidence="3 14" id="KW-0813">Transport</keyword>
<dbReference type="SUPFAM" id="SSF56935">
    <property type="entry name" value="Porins"/>
    <property type="match status" value="1"/>
</dbReference>
<keyword evidence="5" id="KW-0410">Iron transport</keyword>
<comment type="similarity">
    <text evidence="2 14 15">Belongs to the TonB-dependent receptor family.</text>
</comment>
<dbReference type="InterPro" id="IPR010105">
    <property type="entry name" value="TonB_sidphr_rcpt"/>
</dbReference>
<evidence type="ECO:0000256" key="13">
    <source>
        <dbReference type="ARBA" id="ARBA00023237"/>
    </source>
</evidence>
<dbReference type="InterPro" id="IPR036942">
    <property type="entry name" value="Beta-barrel_TonB_sf"/>
</dbReference>
<keyword evidence="10 15" id="KW-0798">TonB box</keyword>
<evidence type="ECO:0000256" key="4">
    <source>
        <dbReference type="ARBA" id="ARBA00022452"/>
    </source>
</evidence>
<reference evidence="18 19" key="1">
    <citation type="submission" date="2020-08" db="EMBL/GenBank/DDBJ databases">
        <title>Functional genomics of gut bacteria from endangered species of beetles.</title>
        <authorList>
            <person name="Carlos-Shanley C."/>
        </authorList>
    </citation>
    <scope>NUCLEOTIDE SEQUENCE [LARGE SCALE GENOMIC DNA]</scope>
    <source>
        <strain evidence="18 19">S00179</strain>
    </source>
</reference>
<dbReference type="PANTHER" id="PTHR32552">
    <property type="entry name" value="FERRICHROME IRON RECEPTOR-RELATED"/>
    <property type="match status" value="1"/>
</dbReference>
<dbReference type="InterPro" id="IPR037066">
    <property type="entry name" value="Plug_dom_sf"/>
</dbReference>
<evidence type="ECO:0000313" key="19">
    <source>
        <dbReference type="Proteomes" id="UP000566995"/>
    </source>
</evidence>
<dbReference type="PANTHER" id="PTHR32552:SF74">
    <property type="entry name" value="HYDROXAMATE SIDEROPHORE RECEPTOR FHUE"/>
    <property type="match status" value="1"/>
</dbReference>
<keyword evidence="6 14" id="KW-0812">Transmembrane</keyword>
<dbReference type="GO" id="GO:0038023">
    <property type="term" value="F:signaling receptor activity"/>
    <property type="evidence" value="ECO:0007669"/>
    <property type="project" value="InterPro"/>
</dbReference>
<dbReference type="EMBL" id="JACHLI010000002">
    <property type="protein sequence ID" value="MBB4861861.1"/>
    <property type="molecule type" value="Genomic_DNA"/>
</dbReference>
<comment type="subcellular location">
    <subcellularLocation>
        <location evidence="1 14">Cell outer membrane</location>
        <topology evidence="1 14">Multi-pass membrane protein</topology>
    </subcellularLocation>
</comment>
<evidence type="ECO:0000256" key="9">
    <source>
        <dbReference type="ARBA" id="ARBA00023065"/>
    </source>
</evidence>
<dbReference type="InterPro" id="IPR039426">
    <property type="entry name" value="TonB-dep_rcpt-like"/>
</dbReference>
<keyword evidence="9" id="KW-0406">Ion transport</keyword>
<evidence type="ECO:0000256" key="2">
    <source>
        <dbReference type="ARBA" id="ARBA00009810"/>
    </source>
</evidence>
<evidence type="ECO:0000256" key="1">
    <source>
        <dbReference type="ARBA" id="ARBA00004571"/>
    </source>
</evidence>
<keyword evidence="12 18" id="KW-0675">Receptor</keyword>
<dbReference type="Pfam" id="PF00593">
    <property type="entry name" value="TonB_dep_Rec_b-barrel"/>
    <property type="match status" value="1"/>
</dbReference>
<feature type="signal peptide" evidence="16">
    <location>
        <begin position="1"/>
        <end position="24"/>
    </location>
</feature>
<dbReference type="InterPro" id="IPR000531">
    <property type="entry name" value="Beta-barrel_TonB"/>
</dbReference>
<dbReference type="NCBIfam" id="TIGR01783">
    <property type="entry name" value="TonB-siderophor"/>
    <property type="match status" value="1"/>
</dbReference>
<dbReference type="RefSeq" id="WP_184586106.1">
    <property type="nucleotide sequence ID" value="NZ_JACHLI010000002.1"/>
</dbReference>
<evidence type="ECO:0000256" key="15">
    <source>
        <dbReference type="RuleBase" id="RU003357"/>
    </source>
</evidence>
<keyword evidence="8" id="KW-0408">Iron</keyword>
<evidence type="ECO:0000259" key="17">
    <source>
        <dbReference type="SMART" id="SM00965"/>
    </source>
</evidence>
<keyword evidence="13 14" id="KW-0998">Cell outer membrane</keyword>
<keyword evidence="11 14" id="KW-0472">Membrane</keyword>
<sequence length="800" mass="88032">MSSPWPRAFATAFVLVAHAPSLFAAEPARLHFELPAASLATTLNAIARQSGEVISLDPALVREQQAPAISGELSVEQALQRALSQSNLQLKVTASGAYSVESAPLDGAVELDSTTVTAQGLDATTEGSGSYAARATTIGKGEHKLKDIPQSVSVITRKQLDDQDITDLRDAVNHSTGLVGATGIGPGMVISSRGFQIDDWQYDGVPIPRNTYVLGNWADQDLVFFDRVEILRGASGLLQGAGSPGGAINLVRKRGQQTPVATFTGKAGSWDHYGLQADVGGPLNEAGTIRGRMVADQNDTHSFTDYVWSKTTSLYGALDFDLSPDTTVGIGFSDTDLDSRPMVRGLPRYPDGSDIGFSRSTYSGATWNRNDIEQTTVYADLTHRFDDNWKFKAAAVRMREHNDSTHQRMHGDVQADGSGLDFADWITNFESTKIGLDMYLDGQFEAFSLEQELIFGGNYSKYTSDDFYARRFVAGGNIFDIDHHRPKPTLDDILSSPGGRSTNAAYDIRQKGLYSSWRVKLAEPLTAVVGGRVSWYDYEYKLPDDDYKDSMTETGEVTPYVGLIYELTPEWSAYASYTDVFEPQSARDAQQKMLEPVIGSNYEVGLKGELLDGRVNTSLALFRYDQKNRAVLDEASGYACDGWYCSNASGKVRSQGIEAEVSGEVVRDLQLFAGYTYNTTKFLDDPENKGRVFSQWTPKHMLRMWADYRLPGDLNRISTGLGFVTQSHTVSFDREFDVPGFTVWSARLGYRLTPEIDLAVNANNLFDKRYYLPGFAAADGANNFGDPRNLMFSVKYTPEL</sequence>
<evidence type="ECO:0000256" key="6">
    <source>
        <dbReference type="ARBA" id="ARBA00022692"/>
    </source>
</evidence>
<dbReference type="Pfam" id="PF07715">
    <property type="entry name" value="Plug"/>
    <property type="match status" value="1"/>
</dbReference>
<evidence type="ECO:0000256" key="12">
    <source>
        <dbReference type="ARBA" id="ARBA00023170"/>
    </source>
</evidence>
<dbReference type="PROSITE" id="PS52016">
    <property type="entry name" value="TONB_DEPENDENT_REC_3"/>
    <property type="match status" value="1"/>
</dbReference>
<name>A0A7W7NYW2_PSENT</name>
<accession>A0A7W7NYW2</accession>
<dbReference type="CDD" id="cd01347">
    <property type="entry name" value="ligand_gated_channel"/>
    <property type="match status" value="1"/>
</dbReference>
<dbReference type="Gene3D" id="3.55.50.30">
    <property type="match status" value="1"/>
</dbReference>
<dbReference type="FunFam" id="2.170.130.10:FF:000010">
    <property type="entry name" value="Ferripyoverdine receptor"/>
    <property type="match status" value="1"/>
</dbReference>
<evidence type="ECO:0000256" key="5">
    <source>
        <dbReference type="ARBA" id="ARBA00022496"/>
    </source>
</evidence>
<evidence type="ECO:0000256" key="11">
    <source>
        <dbReference type="ARBA" id="ARBA00023136"/>
    </source>
</evidence>
<comment type="caution">
    <text evidence="18">The sequence shown here is derived from an EMBL/GenBank/DDBJ whole genome shotgun (WGS) entry which is preliminary data.</text>
</comment>
<evidence type="ECO:0000256" key="3">
    <source>
        <dbReference type="ARBA" id="ARBA00022448"/>
    </source>
</evidence>
<proteinExistence type="inferred from homology"/>